<reference evidence="1 2" key="1">
    <citation type="journal article" date="2017" name="Int. J. Parasitol.">
        <title>The genome of the protozoan parasite Cystoisospora suis and a reverse vaccinology approach to identify vaccine candidates.</title>
        <authorList>
            <person name="Palmieri N."/>
            <person name="Shrestha A."/>
            <person name="Ruttkowski B."/>
            <person name="Beck T."/>
            <person name="Vogl C."/>
            <person name="Tomley F."/>
            <person name="Blake D.P."/>
            <person name="Joachim A."/>
        </authorList>
    </citation>
    <scope>NUCLEOTIDE SEQUENCE [LARGE SCALE GENOMIC DNA]</scope>
    <source>
        <strain evidence="1 2">Wien I</strain>
    </source>
</reference>
<accession>A0A2C6J7Q5</accession>
<keyword evidence="2" id="KW-1185">Reference proteome</keyword>
<dbReference type="RefSeq" id="XP_067916895.1">
    <property type="nucleotide sequence ID" value="XM_068071131.1"/>
</dbReference>
<name>A0A2C6J7Q5_9APIC</name>
<dbReference type="GeneID" id="94434342"/>
<comment type="caution">
    <text evidence="1">The sequence shown here is derived from an EMBL/GenBank/DDBJ whole genome shotgun (WGS) entry which is preliminary data.</text>
</comment>
<protein>
    <submittedName>
        <fullName evidence="1">Uncharacterized protein</fullName>
    </submittedName>
</protein>
<organism evidence="1 2">
    <name type="scientific">Cystoisospora suis</name>
    <dbReference type="NCBI Taxonomy" id="483139"/>
    <lineage>
        <taxon>Eukaryota</taxon>
        <taxon>Sar</taxon>
        <taxon>Alveolata</taxon>
        <taxon>Apicomplexa</taxon>
        <taxon>Conoidasida</taxon>
        <taxon>Coccidia</taxon>
        <taxon>Eucoccidiorida</taxon>
        <taxon>Eimeriorina</taxon>
        <taxon>Sarcocystidae</taxon>
        <taxon>Cystoisospora</taxon>
    </lineage>
</organism>
<dbReference type="VEuPathDB" id="ToxoDB:CSUI_011030"/>
<evidence type="ECO:0000313" key="2">
    <source>
        <dbReference type="Proteomes" id="UP000221165"/>
    </source>
</evidence>
<evidence type="ECO:0000313" key="1">
    <source>
        <dbReference type="EMBL" id="PHJ15161.1"/>
    </source>
</evidence>
<dbReference type="Proteomes" id="UP000221165">
    <property type="component" value="Unassembled WGS sequence"/>
</dbReference>
<dbReference type="EMBL" id="MIGC01009356">
    <property type="protein sequence ID" value="PHJ15161.1"/>
    <property type="molecule type" value="Genomic_DNA"/>
</dbReference>
<sequence length="134" mass="15156">MLNFVPKRCPSVSLLFGKRPLQRIEVGASRHQLEIPLAAVEKIYDKVDPKVEYHNRDFNPMKWKDFMQLKLDAFYLLEAAQAETASKSALSDLNWFSDLADIYAGQQRMAELDVAGKAGPVKFAYPIQGKSGKH</sequence>
<gene>
    <name evidence="1" type="ORF">CSUI_011030</name>
</gene>
<dbReference type="AlphaFoldDB" id="A0A2C6J7Q5"/>
<proteinExistence type="predicted"/>
<dbReference type="OrthoDB" id="409663at2759"/>